<protein>
    <submittedName>
        <fullName evidence="1">Uncharacterized protein</fullName>
    </submittedName>
</protein>
<name>A0A7R6PFW7_9BACT</name>
<evidence type="ECO:0000313" key="1">
    <source>
        <dbReference type="EMBL" id="BBB32989.1"/>
    </source>
</evidence>
<dbReference type="EMBL" id="AP017470">
    <property type="protein sequence ID" value="BBB32989.1"/>
    <property type="molecule type" value="Genomic_DNA"/>
</dbReference>
<proteinExistence type="predicted"/>
<gene>
    <name evidence="1" type="ORF">TTHT_1482</name>
</gene>
<dbReference type="KEGG" id="thyd:TTHT_1482"/>
<reference evidence="1 2" key="1">
    <citation type="journal article" date="2012" name="Extremophiles">
        <title>Thermotomaculum hydrothermale gen. nov., sp. nov., a novel heterotrophic thermophile within the phylum Acidobacteria from a deep-sea hydrothermal vent chimney in the Southern Okinawa Trough.</title>
        <authorList>
            <person name="Izumi H."/>
            <person name="Nunoura T."/>
            <person name="Miyazaki M."/>
            <person name="Mino S."/>
            <person name="Toki T."/>
            <person name="Takai K."/>
            <person name="Sako Y."/>
            <person name="Sawabe T."/>
            <person name="Nakagawa S."/>
        </authorList>
    </citation>
    <scope>NUCLEOTIDE SEQUENCE [LARGE SCALE GENOMIC DNA]</scope>
    <source>
        <strain evidence="1 2">AC55</strain>
    </source>
</reference>
<dbReference type="RefSeq" id="WP_201327288.1">
    <property type="nucleotide sequence ID" value="NZ_AP017470.1"/>
</dbReference>
<sequence length="443" mass="48448">MKDKNLILLAFAVLLLIFNLSCSSDSVYIDGGVVIGGDDDFICDISSGFSFVGASINSKGEWVACGSKGIAYGNGSRFDYHIISMNTGPKEFDKIVSLNDYGEFIAVFDTGIYYGDLTGYLVQLDSSSQGEYLSAKINNNGLWVVSSDEGVLIGIADQTPVFLDYVANEGEPTKLALNNYDEFVVAGSLQVLYGNVDEDGNVNLYSSDPVSVYYDMPGVDINTFGNFIATGSIQTILGNASETNNKTAKVLRKKEVKVDLSKFKDIPIAVSSIKKSTKSKLKLNYHYTPLFKKLKTRKAIKDIKALVEYHSADINNYGDIIASGYDYLIVNDQNYSPVTAQNEMVGVAIDNNGNWVAVGTYGLYYNNSKIYDAMNSGDYLSFSMDENGNFICATSKSVYTYSYSQDALSDQGPVADLNYPVAADINNGRWISVGNYGVLLWNY</sequence>
<accession>A0A7R6PFW7</accession>
<evidence type="ECO:0000313" key="2">
    <source>
        <dbReference type="Proteomes" id="UP000595564"/>
    </source>
</evidence>
<organism evidence="1 2">
    <name type="scientific">Thermotomaculum hydrothermale</name>
    <dbReference type="NCBI Taxonomy" id="981385"/>
    <lineage>
        <taxon>Bacteria</taxon>
        <taxon>Pseudomonadati</taxon>
        <taxon>Acidobacteriota</taxon>
        <taxon>Holophagae</taxon>
        <taxon>Thermotomaculales</taxon>
        <taxon>Thermotomaculaceae</taxon>
        <taxon>Thermotomaculum</taxon>
    </lineage>
</organism>
<dbReference type="AlphaFoldDB" id="A0A7R6PFW7"/>
<keyword evidence="2" id="KW-1185">Reference proteome</keyword>
<dbReference type="Proteomes" id="UP000595564">
    <property type="component" value="Chromosome"/>
</dbReference>